<dbReference type="EMBL" id="JACIDN010000002">
    <property type="protein sequence ID" value="MBB3901483.1"/>
    <property type="molecule type" value="Genomic_DNA"/>
</dbReference>
<evidence type="ECO:0000313" key="3">
    <source>
        <dbReference type="EMBL" id="MBB3901483.1"/>
    </source>
</evidence>
<evidence type="ECO:0008006" key="6">
    <source>
        <dbReference type="Google" id="ProtNLM"/>
    </source>
</evidence>
<dbReference type="EMBL" id="BSPG01000003">
    <property type="protein sequence ID" value="GLS43055.1"/>
    <property type="molecule type" value="Genomic_DNA"/>
</dbReference>
<evidence type="ECO:0000256" key="1">
    <source>
        <dbReference type="SAM" id="SignalP"/>
    </source>
</evidence>
<reference evidence="2" key="1">
    <citation type="journal article" date="2014" name="Int. J. Syst. Evol. Microbiol.">
        <title>Complete genome of a new Firmicutes species belonging to the dominant human colonic microbiota ('Ruminococcus bicirculans') reveals two chromosomes and a selective capacity to utilize plant glucans.</title>
        <authorList>
            <consortium name="NISC Comparative Sequencing Program"/>
            <person name="Wegmann U."/>
            <person name="Louis P."/>
            <person name="Goesmann A."/>
            <person name="Henrissat B."/>
            <person name="Duncan S.H."/>
            <person name="Flint H.J."/>
        </authorList>
    </citation>
    <scope>NUCLEOTIDE SEQUENCE</scope>
    <source>
        <strain evidence="2">NBRC 107710</strain>
    </source>
</reference>
<proteinExistence type="predicted"/>
<evidence type="ECO:0000313" key="5">
    <source>
        <dbReference type="Proteomes" id="UP001156881"/>
    </source>
</evidence>
<dbReference type="RefSeq" id="WP_183502486.1">
    <property type="nucleotide sequence ID" value="NZ_BSPG01000003.1"/>
</dbReference>
<feature type="chain" id="PRO_5031111856" description="Cytochrome c domain-containing protein" evidence="1">
    <location>
        <begin position="26"/>
        <end position="507"/>
    </location>
</feature>
<comment type="caution">
    <text evidence="3">The sequence shown here is derived from an EMBL/GenBank/DDBJ whole genome shotgun (WGS) entry which is preliminary data.</text>
</comment>
<evidence type="ECO:0000313" key="4">
    <source>
        <dbReference type="Proteomes" id="UP000517759"/>
    </source>
</evidence>
<reference evidence="2" key="4">
    <citation type="submission" date="2023-01" db="EMBL/GenBank/DDBJ databases">
        <title>Draft genome sequence of Methylobacterium brachythecii strain NBRC 107710.</title>
        <authorList>
            <person name="Sun Q."/>
            <person name="Mori K."/>
        </authorList>
    </citation>
    <scope>NUCLEOTIDE SEQUENCE</scope>
    <source>
        <strain evidence="2">NBRC 107710</strain>
    </source>
</reference>
<evidence type="ECO:0000313" key="2">
    <source>
        <dbReference type="EMBL" id="GLS43055.1"/>
    </source>
</evidence>
<accession>A0A7W6AEZ7</accession>
<reference evidence="5" key="2">
    <citation type="journal article" date="2019" name="Int. J. Syst. Evol. Microbiol.">
        <title>The Global Catalogue of Microorganisms (GCM) 10K type strain sequencing project: providing services to taxonomists for standard genome sequencing and annotation.</title>
        <authorList>
            <consortium name="The Broad Institute Genomics Platform"/>
            <consortium name="The Broad Institute Genome Sequencing Center for Infectious Disease"/>
            <person name="Wu L."/>
            <person name="Ma J."/>
        </authorList>
    </citation>
    <scope>NUCLEOTIDE SEQUENCE [LARGE SCALE GENOMIC DNA]</scope>
    <source>
        <strain evidence="5">NBRC 107710</strain>
    </source>
</reference>
<sequence length="507" mass="55589">MTSLKRKILLAAQALAVLAVGVSSAAATSDEVRNKLARKDCVRGKFANYYLEGKGGDPSADYRGRVFKLSQNFPDQLPPAEKLPWQAIDFKDGAPVDPRAYLQALLEYGLEGNVPVDFYVEDNTVRKWYGMPWMDWNTEVASDWPGTDGREFVHGFTHEFDSSGNTLSTLQRDFVDTWSGAYYNDRAAFGIGQVYCNPDDPKPGALNPDPTALNTFPDGAFIIKLLFSTVTEEQLPSVKNALEWKAHVFANDDPRWRNAGPLSRFKREISTIRMIQIDVSVRDERSTTGWLLGTFGYDGNAPGDTPWKRMVPLGLQWGNSPRATFAETCKGPNGPCDQSKLTEQWINPQALKDLNTAPLNFNHLGYGGRLAGPVDNAKASCMGCHQTAGFPVVPILPEFSANGSVLGLDAERQPQTEQSLRMMYQGNVASGVVFSDTQLYSSDSSLQLSMSLQNFVSMRCSAGSPPDAPSLCKQLARWQGLQRKSIDAVLTFGKPGPDGGPLPSNPD</sequence>
<protein>
    <recommendedName>
        <fullName evidence="6">Cytochrome c domain-containing protein</fullName>
    </recommendedName>
</protein>
<reference evidence="3 4" key="3">
    <citation type="submission" date="2020-08" db="EMBL/GenBank/DDBJ databases">
        <title>Genomic Encyclopedia of Type Strains, Phase IV (KMG-IV): sequencing the most valuable type-strain genomes for metagenomic binning, comparative biology and taxonomic classification.</title>
        <authorList>
            <person name="Goeker M."/>
        </authorList>
    </citation>
    <scope>NUCLEOTIDE SEQUENCE [LARGE SCALE GENOMIC DNA]</scope>
    <source>
        <strain evidence="3 4">DSM 24105</strain>
    </source>
</reference>
<keyword evidence="5" id="KW-1185">Reference proteome</keyword>
<gene>
    <name evidence="2" type="ORF">GCM10007884_10400</name>
    <name evidence="3" type="ORF">GGR33_000969</name>
</gene>
<feature type="signal peptide" evidence="1">
    <location>
        <begin position="1"/>
        <end position="25"/>
    </location>
</feature>
<dbReference type="Proteomes" id="UP000517759">
    <property type="component" value="Unassembled WGS sequence"/>
</dbReference>
<dbReference type="Proteomes" id="UP001156881">
    <property type="component" value="Unassembled WGS sequence"/>
</dbReference>
<keyword evidence="1" id="KW-0732">Signal</keyword>
<name>A0A7W6AEZ7_9HYPH</name>
<organism evidence="3 4">
    <name type="scientific">Methylobacterium brachythecii</name>
    <dbReference type="NCBI Taxonomy" id="1176177"/>
    <lineage>
        <taxon>Bacteria</taxon>
        <taxon>Pseudomonadati</taxon>
        <taxon>Pseudomonadota</taxon>
        <taxon>Alphaproteobacteria</taxon>
        <taxon>Hyphomicrobiales</taxon>
        <taxon>Methylobacteriaceae</taxon>
        <taxon>Methylobacterium</taxon>
    </lineage>
</organism>
<dbReference type="AlphaFoldDB" id="A0A7W6AEZ7"/>